<dbReference type="PANTHER" id="PTHR46060:SF1">
    <property type="entry name" value="MARINER MOS1 TRANSPOSASE-LIKE PROTEIN"/>
    <property type="match status" value="1"/>
</dbReference>
<keyword evidence="2" id="KW-1185">Reference proteome</keyword>
<accession>A0A016W1C7</accession>
<dbReference type="InterPro" id="IPR052709">
    <property type="entry name" value="Transposase-MT_Hybrid"/>
</dbReference>
<evidence type="ECO:0000313" key="1">
    <source>
        <dbReference type="EMBL" id="EYC33644.1"/>
    </source>
</evidence>
<comment type="caution">
    <text evidence="1">The sequence shown here is derived from an EMBL/GenBank/DDBJ whole genome shotgun (WGS) entry which is preliminary data.</text>
</comment>
<sequence>MAAKISRKDPNYSTIRVLHDNARPLTMRAIRQKLLNFGWKVLTPAPYRPDLASKDYQLLFTLSFAF</sequence>
<dbReference type="EMBL" id="JARK01001338">
    <property type="protein sequence ID" value="EYC33644.1"/>
    <property type="molecule type" value="Genomic_DNA"/>
</dbReference>
<name>A0A016W1C7_9BILA</name>
<protein>
    <recommendedName>
        <fullName evidence="3">Tc1-like transposase DDE domain-containing protein</fullName>
    </recommendedName>
</protein>
<dbReference type="PANTHER" id="PTHR46060">
    <property type="entry name" value="MARINER MOS1 TRANSPOSASE-LIKE PROTEIN"/>
    <property type="match status" value="1"/>
</dbReference>
<dbReference type="GO" id="GO:0003676">
    <property type="term" value="F:nucleic acid binding"/>
    <property type="evidence" value="ECO:0007669"/>
    <property type="project" value="InterPro"/>
</dbReference>
<organism evidence="1 2">
    <name type="scientific">Ancylostoma ceylanicum</name>
    <dbReference type="NCBI Taxonomy" id="53326"/>
    <lineage>
        <taxon>Eukaryota</taxon>
        <taxon>Metazoa</taxon>
        <taxon>Ecdysozoa</taxon>
        <taxon>Nematoda</taxon>
        <taxon>Chromadorea</taxon>
        <taxon>Rhabditida</taxon>
        <taxon>Rhabditina</taxon>
        <taxon>Rhabditomorpha</taxon>
        <taxon>Strongyloidea</taxon>
        <taxon>Ancylostomatidae</taxon>
        <taxon>Ancylostomatinae</taxon>
        <taxon>Ancylostoma</taxon>
    </lineage>
</organism>
<evidence type="ECO:0000313" key="2">
    <source>
        <dbReference type="Proteomes" id="UP000024635"/>
    </source>
</evidence>
<dbReference type="InterPro" id="IPR036397">
    <property type="entry name" value="RNaseH_sf"/>
</dbReference>
<proteinExistence type="predicted"/>
<dbReference type="Proteomes" id="UP000024635">
    <property type="component" value="Unassembled WGS sequence"/>
</dbReference>
<reference evidence="2" key="1">
    <citation type="journal article" date="2015" name="Nat. Genet.">
        <title>The genome and transcriptome of the zoonotic hookworm Ancylostoma ceylanicum identify infection-specific gene families.</title>
        <authorList>
            <person name="Schwarz E.M."/>
            <person name="Hu Y."/>
            <person name="Antoshechkin I."/>
            <person name="Miller M.M."/>
            <person name="Sternberg P.W."/>
            <person name="Aroian R.V."/>
        </authorList>
    </citation>
    <scope>NUCLEOTIDE SEQUENCE</scope>
    <source>
        <strain evidence="2">HY135</strain>
    </source>
</reference>
<gene>
    <name evidence="1" type="primary">Acey_s0002.g911</name>
    <name evidence="1" type="ORF">Y032_0002g911</name>
</gene>
<dbReference type="AlphaFoldDB" id="A0A016W1C7"/>
<evidence type="ECO:0008006" key="3">
    <source>
        <dbReference type="Google" id="ProtNLM"/>
    </source>
</evidence>
<dbReference type="Gene3D" id="3.30.420.10">
    <property type="entry name" value="Ribonuclease H-like superfamily/Ribonuclease H"/>
    <property type="match status" value="1"/>
</dbReference>